<feature type="transmembrane region" description="Helical" evidence="2">
    <location>
        <begin position="310"/>
        <end position="328"/>
    </location>
</feature>
<dbReference type="InterPro" id="IPR029058">
    <property type="entry name" value="AB_hydrolase_fold"/>
</dbReference>
<evidence type="ECO:0000256" key="1">
    <source>
        <dbReference type="SAM" id="MobiDB-lite"/>
    </source>
</evidence>
<keyword evidence="4" id="KW-1185">Reference proteome</keyword>
<accession>A0A3N7HYS4</accession>
<reference evidence="3 4" key="1">
    <citation type="submission" date="2018-08" db="EMBL/GenBank/DDBJ databases">
        <authorList>
            <person name="Khan S.A."/>
            <person name="Jeon C.O."/>
            <person name="Chun B.H."/>
            <person name="Jeong S.E."/>
        </authorList>
    </citation>
    <scope>NUCLEOTIDE SEQUENCE [LARGE SCALE GENOMIC DNA]</scope>
    <source>
        <strain evidence="3 4">S-16</strain>
    </source>
</reference>
<feature type="transmembrane region" description="Helical" evidence="2">
    <location>
        <begin position="357"/>
        <end position="379"/>
    </location>
</feature>
<proteinExistence type="predicted"/>
<sequence>MPGDIRYRIDGDDEVALRVPPLEPTPQAQAGEQLKADTAEPATPRGNRPIAKAVAQSLRSDLHRPDWVVDKRVPMSEAPSPTDAPNPGVELTDFLLFKACRNHIPTVAYDTTRLRLKRQGVGTPEQDVDVYEMYWADLSRLAGSVPRIISELFTLLFRLSQLGRDSVAAAARQFEQGGHHARRWRWLSALQAGLDWAFSRVLAILTLQLGMLALMFLAVGIVAGRPHFADSARLALSWVLPVALLLWWLYRADKSLRWWVSCLGSLAVLCLALAWTPAHWVVGVAWLGVLSLGCDWILRICDERFPMTRFIGWVMWATMLFIVLWSALELPGLRIAGMEAETGLRIFTFGALRAVEWVLVGNILWWGVAGLMLFAWMFVGQACTTTHGFEGRASVATGRLGLFASMSLFVVLVMAAWAALTTALDLSVAGMNYVPLFFTEPGLPVVSAVHFLDERYRNSTETFSIIAILLVLLGAYLVIGFFPSVLAELKLLHTGSARLGRWLTFTWRWLSVAVAVLMILAVLAATVVGVSLNSRWLGPPLLETINATFAFVPRWSQHILKPLIWTAASTTVALSALGGVLSRYVPWMRAPLDAALDVDSHFREFPRHGIPRARIFSRFAALLRHVADQGYERVVIVAHSQGTVISAELLRYLQYRAGQGEQQGGEAGRLWRDLGPELRLLTAGSPLRQLYASFFPVLYRWVGDRKEDQQEQALRMGPTAGDVGVRRWVNVFATGDYVGRWLWSRPARAGDPSDTMVDEVKQPQDVYVAESVAPDLHDVMGTRAELDVCLGPGAHTHYFDSDQPIVASLVDQLVTTPFSVGGHPAGV</sequence>
<dbReference type="AlphaFoldDB" id="A0A3N7HYS4"/>
<feature type="compositionally biased region" description="Basic and acidic residues" evidence="1">
    <location>
        <begin position="1"/>
        <end position="10"/>
    </location>
</feature>
<feature type="transmembrane region" description="Helical" evidence="2">
    <location>
        <begin position="563"/>
        <end position="581"/>
    </location>
</feature>
<dbReference type="SUPFAM" id="SSF53474">
    <property type="entry name" value="alpha/beta-Hydrolases"/>
    <property type="match status" value="1"/>
</dbReference>
<keyword evidence="2" id="KW-0472">Membrane</keyword>
<keyword evidence="2" id="KW-0812">Transmembrane</keyword>
<feature type="transmembrane region" description="Helical" evidence="2">
    <location>
        <begin position="400"/>
        <end position="420"/>
    </location>
</feature>
<keyword evidence="2" id="KW-1133">Transmembrane helix</keyword>
<feature type="transmembrane region" description="Helical" evidence="2">
    <location>
        <begin position="280"/>
        <end position="298"/>
    </location>
</feature>
<evidence type="ECO:0000256" key="2">
    <source>
        <dbReference type="SAM" id="Phobius"/>
    </source>
</evidence>
<evidence type="ECO:0000313" key="3">
    <source>
        <dbReference type="EMBL" id="RQP26586.1"/>
    </source>
</evidence>
<dbReference type="Proteomes" id="UP000267464">
    <property type="component" value="Unassembled WGS sequence"/>
</dbReference>
<dbReference type="EMBL" id="QUSW01000001">
    <property type="protein sequence ID" value="RQP26586.1"/>
    <property type="molecule type" value="Genomic_DNA"/>
</dbReference>
<feature type="transmembrane region" description="Helical" evidence="2">
    <location>
        <begin position="256"/>
        <end position="274"/>
    </location>
</feature>
<comment type="caution">
    <text evidence="3">The sequence shown here is derived from an EMBL/GenBank/DDBJ whole genome shotgun (WGS) entry which is preliminary data.</text>
</comment>
<feature type="region of interest" description="Disordered" evidence="1">
    <location>
        <begin position="1"/>
        <end position="55"/>
    </location>
</feature>
<feature type="transmembrane region" description="Helical" evidence="2">
    <location>
        <begin position="231"/>
        <end position="249"/>
    </location>
</feature>
<feature type="transmembrane region" description="Helical" evidence="2">
    <location>
        <begin position="507"/>
        <end position="532"/>
    </location>
</feature>
<feature type="transmembrane region" description="Helical" evidence="2">
    <location>
        <begin position="201"/>
        <end position="225"/>
    </location>
</feature>
<evidence type="ECO:0000313" key="4">
    <source>
        <dbReference type="Proteomes" id="UP000267464"/>
    </source>
</evidence>
<gene>
    <name evidence="3" type="ORF">DZC73_06190</name>
</gene>
<feature type="transmembrane region" description="Helical" evidence="2">
    <location>
        <begin position="463"/>
        <end position="486"/>
    </location>
</feature>
<protein>
    <submittedName>
        <fullName evidence="3">Uncharacterized protein</fullName>
    </submittedName>
</protein>
<name>A0A3N7HYS4_9BURK</name>
<organism evidence="3 4">
    <name type="scientific">Piscinibacter terrae</name>
    <dbReference type="NCBI Taxonomy" id="2496871"/>
    <lineage>
        <taxon>Bacteria</taxon>
        <taxon>Pseudomonadati</taxon>
        <taxon>Pseudomonadota</taxon>
        <taxon>Betaproteobacteria</taxon>
        <taxon>Burkholderiales</taxon>
        <taxon>Sphaerotilaceae</taxon>
        <taxon>Piscinibacter</taxon>
    </lineage>
</organism>
<reference evidence="3 4" key="2">
    <citation type="submission" date="2018-12" db="EMBL/GenBank/DDBJ databases">
        <title>Rhizobacter gummiphilus sp. nov., a rubber-degrading bacterium isolated from the soil of a botanical garden in Japan.</title>
        <authorList>
            <person name="Shunsuke S.S."/>
        </authorList>
    </citation>
    <scope>NUCLEOTIDE SEQUENCE [LARGE SCALE GENOMIC DNA]</scope>
    <source>
        <strain evidence="3 4">S-16</strain>
    </source>
</reference>